<dbReference type="InterPro" id="IPR013087">
    <property type="entry name" value="Znf_C2H2_type"/>
</dbReference>
<dbReference type="PANTHER" id="PTHR46179">
    <property type="entry name" value="ZINC FINGER PROTEIN"/>
    <property type="match status" value="1"/>
</dbReference>
<dbReference type="STRING" id="2010991.A0A3M2RVZ4"/>
<feature type="compositionally biased region" description="Basic and acidic residues" evidence="1">
    <location>
        <begin position="206"/>
        <end position="220"/>
    </location>
</feature>
<dbReference type="InterPro" id="IPR051061">
    <property type="entry name" value="Zinc_finger_trans_reg"/>
</dbReference>
<evidence type="ECO:0000313" key="4">
    <source>
        <dbReference type="Proteomes" id="UP000277212"/>
    </source>
</evidence>
<feature type="compositionally biased region" description="Pro residues" evidence="1">
    <location>
        <begin position="45"/>
        <end position="55"/>
    </location>
</feature>
<feature type="compositionally biased region" description="Basic and acidic residues" evidence="1">
    <location>
        <begin position="99"/>
        <end position="108"/>
    </location>
</feature>
<evidence type="ECO:0000256" key="1">
    <source>
        <dbReference type="SAM" id="MobiDB-lite"/>
    </source>
</evidence>
<reference evidence="3 4" key="1">
    <citation type="submission" date="2017-06" db="EMBL/GenBank/DDBJ databases">
        <title>Comparative genomic analysis of Ambrosia Fusariam Clade fungi.</title>
        <authorList>
            <person name="Stajich J.E."/>
            <person name="Carrillo J."/>
            <person name="Kijimoto T."/>
            <person name="Eskalen A."/>
            <person name="O'Donnell K."/>
            <person name="Kasson M."/>
        </authorList>
    </citation>
    <scope>NUCLEOTIDE SEQUENCE [LARGE SCALE GENOMIC DNA]</scope>
    <source>
        <strain evidence="3">UCR3666</strain>
    </source>
</reference>
<comment type="caution">
    <text evidence="3">The sequence shown here is derived from an EMBL/GenBank/DDBJ whole genome shotgun (WGS) entry which is preliminary data.</text>
</comment>
<dbReference type="SUPFAM" id="SSF57667">
    <property type="entry name" value="beta-beta-alpha zinc fingers"/>
    <property type="match status" value="1"/>
</dbReference>
<feature type="region of interest" description="Disordered" evidence="1">
    <location>
        <begin position="423"/>
        <end position="456"/>
    </location>
</feature>
<gene>
    <name evidence="3" type="ORF">CDV36_010893</name>
</gene>
<feature type="compositionally biased region" description="Basic and acidic residues" evidence="1">
    <location>
        <begin position="423"/>
        <end position="434"/>
    </location>
</feature>
<organism evidence="3 4">
    <name type="scientific">Fusarium kuroshium</name>
    <dbReference type="NCBI Taxonomy" id="2010991"/>
    <lineage>
        <taxon>Eukaryota</taxon>
        <taxon>Fungi</taxon>
        <taxon>Dikarya</taxon>
        <taxon>Ascomycota</taxon>
        <taxon>Pezizomycotina</taxon>
        <taxon>Sordariomycetes</taxon>
        <taxon>Hypocreomycetidae</taxon>
        <taxon>Hypocreales</taxon>
        <taxon>Nectriaceae</taxon>
        <taxon>Fusarium</taxon>
        <taxon>Fusarium solani species complex</taxon>
    </lineage>
</organism>
<feature type="region of interest" description="Disordered" evidence="1">
    <location>
        <begin position="76"/>
        <end position="114"/>
    </location>
</feature>
<protein>
    <recommendedName>
        <fullName evidence="2">C2H2-type domain-containing protein</fullName>
    </recommendedName>
</protein>
<dbReference type="GO" id="GO:0006357">
    <property type="term" value="P:regulation of transcription by RNA polymerase II"/>
    <property type="evidence" value="ECO:0007669"/>
    <property type="project" value="TreeGrafter"/>
</dbReference>
<evidence type="ECO:0000259" key="2">
    <source>
        <dbReference type="SMART" id="SM00355"/>
    </source>
</evidence>
<feature type="compositionally biased region" description="Low complexity" evidence="1">
    <location>
        <begin position="1"/>
        <end position="16"/>
    </location>
</feature>
<feature type="domain" description="C2H2-type" evidence="2">
    <location>
        <begin position="364"/>
        <end position="393"/>
    </location>
</feature>
<dbReference type="OrthoDB" id="6077919at2759"/>
<dbReference type="InterPro" id="IPR036236">
    <property type="entry name" value="Znf_C2H2_sf"/>
</dbReference>
<proteinExistence type="predicted"/>
<feature type="compositionally biased region" description="Polar residues" evidence="1">
    <location>
        <begin position="276"/>
        <end position="314"/>
    </location>
</feature>
<feature type="compositionally biased region" description="Polar residues" evidence="1">
    <location>
        <begin position="225"/>
        <end position="236"/>
    </location>
</feature>
<dbReference type="EMBL" id="NKUJ01000240">
    <property type="protein sequence ID" value="RMJ09477.1"/>
    <property type="molecule type" value="Genomic_DNA"/>
</dbReference>
<sequence length="456" mass="48513">MTTATQHQQHQPSQPQFGFVVDTYDPDEVVPRGSPLMAPRRPKLEPSPSPPPDIPPAQVRPTSGDAVLVAYLGNGRDPDVARLAGSEGLAAPDEESFDEESRQTRPVDDSTMNRPSLAHLAADALQAASLVPISPSAPRSIADITGQLSIHDESPAGGTHAAYVSVPRVTSPHHNSSGPLPPLHGGYVSPGESKESLPSLRSALGEIRDLGPGRIPEKDLAAPSGPSTSFPASSPGGNFARFSLSTNLPSSPVSPDGHRTLSPHSTGPSGIHFHAANNTHPRPGTDYSSSSNAGETPSTDHSVSTPATSTSITDRMSIDGITNPQPPTGTGAYVCNFAGCTALPFQTQYLLNSHANVHSSARPHYCPVKGCPRSEGGKGFKRKNEMIRHGLVHDSPGYVCPFCPDREHKYPRPDNLQRHVRVHHVDKDKDDPLLRDVLAQRPDGPNRGRRRRGPPS</sequence>
<feature type="region of interest" description="Disordered" evidence="1">
    <location>
        <begin position="1"/>
        <end position="62"/>
    </location>
</feature>
<feature type="domain" description="C2H2-type" evidence="2">
    <location>
        <begin position="333"/>
        <end position="358"/>
    </location>
</feature>
<dbReference type="GO" id="GO:0005634">
    <property type="term" value="C:nucleus"/>
    <property type="evidence" value="ECO:0007669"/>
    <property type="project" value="TreeGrafter"/>
</dbReference>
<dbReference type="AlphaFoldDB" id="A0A3M2RVZ4"/>
<dbReference type="SMART" id="SM00355">
    <property type="entry name" value="ZnF_C2H2"/>
    <property type="match status" value="3"/>
</dbReference>
<accession>A0A3M2RVZ4</accession>
<feature type="compositionally biased region" description="Polar residues" evidence="1">
    <location>
        <begin position="243"/>
        <end position="253"/>
    </location>
</feature>
<feature type="domain" description="C2H2-type" evidence="2">
    <location>
        <begin position="398"/>
        <end position="423"/>
    </location>
</feature>
<dbReference type="Proteomes" id="UP000277212">
    <property type="component" value="Unassembled WGS sequence"/>
</dbReference>
<dbReference type="PANTHER" id="PTHR46179:SF19">
    <property type="entry name" value="C2H2 FINGER DOMAIN TRANSCRIPTION FACTOR (EUROFUNG)-RELATED"/>
    <property type="match status" value="1"/>
</dbReference>
<keyword evidence="4" id="KW-1185">Reference proteome</keyword>
<evidence type="ECO:0000313" key="3">
    <source>
        <dbReference type="EMBL" id="RMJ09477.1"/>
    </source>
</evidence>
<feature type="compositionally biased region" description="Basic residues" evidence="1">
    <location>
        <begin position="447"/>
        <end position="456"/>
    </location>
</feature>
<dbReference type="Gene3D" id="3.30.160.60">
    <property type="entry name" value="Classic Zinc Finger"/>
    <property type="match status" value="1"/>
</dbReference>
<feature type="region of interest" description="Disordered" evidence="1">
    <location>
        <begin position="169"/>
        <end position="325"/>
    </location>
</feature>
<name>A0A3M2RVZ4_9HYPO</name>